<keyword evidence="2" id="KW-0687">Ribonucleoprotein</keyword>
<organism evidence="2 3">
    <name type="scientific">Dillenia turbinata</name>
    <dbReference type="NCBI Taxonomy" id="194707"/>
    <lineage>
        <taxon>Eukaryota</taxon>
        <taxon>Viridiplantae</taxon>
        <taxon>Streptophyta</taxon>
        <taxon>Embryophyta</taxon>
        <taxon>Tracheophyta</taxon>
        <taxon>Spermatophyta</taxon>
        <taxon>Magnoliopsida</taxon>
        <taxon>eudicotyledons</taxon>
        <taxon>Gunneridae</taxon>
        <taxon>Pentapetalae</taxon>
        <taxon>Dilleniales</taxon>
        <taxon>Dilleniaceae</taxon>
        <taxon>Dillenia</taxon>
    </lineage>
</organism>
<dbReference type="AlphaFoldDB" id="A0AAN8VHD5"/>
<evidence type="ECO:0000313" key="2">
    <source>
        <dbReference type="EMBL" id="KAK6929437.1"/>
    </source>
</evidence>
<feature type="region of interest" description="Disordered" evidence="1">
    <location>
        <begin position="27"/>
        <end position="51"/>
    </location>
</feature>
<dbReference type="GO" id="GO:0005739">
    <property type="term" value="C:mitochondrion"/>
    <property type="evidence" value="ECO:0007669"/>
    <property type="project" value="InterPro"/>
</dbReference>
<keyword evidence="3" id="KW-1185">Reference proteome</keyword>
<sequence>MAAMERTMMMSSIFRRSINSLIRPFSTSTAAAKPTSSSTDSAKPKRKKSKKKNLFEVAQFLPSWGLGYQMAKTHWTNVSYQITKINLYKDGRHGKAWGIVHKDGPFWLSHEMN</sequence>
<comment type="caution">
    <text evidence="2">The sequence shown here is derived from an EMBL/GenBank/DDBJ whole genome shotgun (WGS) entry which is preliminary data.</text>
</comment>
<dbReference type="EMBL" id="JBAMMX010000013">
    <property type="protein sequence ID" value="KAK6929437.1"/>
    <property type="molecule type" value="Genomic_DNA"/>
</dbReference>
<dbReference type="GO" id="GO:0005840">
    <property type="term" value="C:ribosome"/>
    <property type="evidence" value="ECO:0007669"/>
    <property type="project" value="UniProtKB-KW"/>
</dbReference>
<name>A0AAN8VHD5_9MAGN</name>
<dbReference type="GO" id="GO:0003735">
    <property type="term" value="F:structural constituent of ribosome"/>
    <property type="evidence" value="ECO:0007669"/>
    <property type="project" value="InterPro"/>
</dbReference>
<reference evidence="2 3" key="1">
    <citation type="submission" date="2023-12" db="EMBL/GenBank/DDBJ databases">
        <title>A high-quality genome assembly for Dillenia turbinata (Dilleniales).</title>
        <authorList>
            <person name="Chanderbali A."/>
        </authorList>
    </citation>
    <scope>NUCLEOTIDE SEQUENCE [LARGE SCALE GENOMIC DNA]</scope>
    <source>
        <strain evidence="2">LSX21</strain>
        <tissue evidence="2">Leaf</tissue>
    </source>
</reference>
<dbReference type="InterPro" id="IPR032053">
    <property type="entry name" value="Ribosomal_mS34"/>
</dbReference>
<protein>
    <submittedName>
        <fullName evidence="2">Mitochondrial 28S ribosomal protein S34</fullName>
    </submittedName>
</protein>
<keyword evidence="2" id="KW-0689">Ribosomal protein</keyword>
<feature type="compositionally biased region" description="Low complexity" evidence="1">
    <location>
        <begin position="27"/>
        <end position="41"/>
    </location>
</feature>
<dbReference type="Pfam" id="PF16053">
    <property type="entry name" value="MRP-S34"/>
    <property type="match status" value="1"/>
</dbReference>
<dbReference type="Proteomes" id="UP001370490">
    <property type="component" value="Unassembled WGS sequence"/>
</dbReference>
<evidence type="ECO:0000313" key="3">
    <source>
        <dbReference type="Proteomes" id="UP001370490"/>
    </source>
</evidence>
<accession>A0AAN8VHD5</accession>
<gene>
    <name evidence="2" type="ORF">RJ641_005642</name>
</gene>
<evidence type="ECO:0000256" key="1">
    <source>
        <dbReference type="SAM" id="MobiDB-lite"/>
    </source>
</evidence>
<dbReference type="PANTHER" id="PTHR35316:SF1">
    <property type="entry name" value="28S RIBOSOMAL S34 PROTEIN"/>
    <property type="match status" value="1"/>
</dbReference>
<dbReference type="PANTHER" id="PTHR35316">
    <property type="entry name" value="28S RIBOSOMAL S34 PROTEIN"/>
    <property type="match status" value="1"/>
</dbReference>
<proteinExistence type="predicted"/>